<reference evidence="3 4" key="1">
    <citation type="submission" date="2019-11" db="EMBL/GenBank/DDBJ databases">
        <authorList>
            <person name="Zhang J."/>
            <person name="Sun C."/>
        </authorList>
    </citation>
    <scope>NUCLEOTIDE SEQUENCE [LARGE SCALE GENOMIC DNA]</scope>
    <source>
        <strain evidence="4">sp2</strain>
    </source>
</reference>
<dbReference type="RefSeq" id="WP_156227863.1">
    <property type="nucleotide sequence ID" value="NZ_CP046415.1"/>
</dbReference>
<feature type="region of interest" description="Disordered" evidence="1">
    <location>
        <begin position="165"/>
        <end position="191"/>
    </location>
</feature>
<feature type="chain" id="PRO_5026152491" evidence="2">
    <location>
        <begin position="20"/>
        <end position="236"/>
    </location>
</feature>
<sequence>MPHLLSAPRSIALAASLFAGLLAGCEPTPPDHPFLPWDVEVNDRGQVSVFGVTLGESTLLDFKRRYDQKADLAIFSQPGKPLSMEAFFGRMNVGPLTAKVILVAEVDPDTLERWAEDSRIADPTPSGARKLSMSDDALLEAQNKPIRSISYAPSADYEEDLITRRFGEPAEKRPMPRAERDEDEPPAQLWLYPEKGLAITVEPDDKELFQYINPAQFDQLVEGTLGGDPDGDPAEH</sequence>
<keyword evidence="2" id="KW-0732">Signal</keyword>
<protein>
    <submittedName>
        <fullName evidence="3">Uncharacterized protein</fullName>
    </submittedName>
</protein>
<feature type="signal peptide" evidence="2">
    <location>
        <begin position="1"/>
        <end position="19"/>
    </location>
</feature>
<dbReference type="KEGG" id="ghl:GM160_02425"/>
<evidence type="ECO:0000313" key="3">
    <source>
        <dbReference type="EMBL" id="QGT77839.1"/>
    </source>
</evidence>
<dbReference type="EMBL" id="CP046415">
    <property type="protein sequence ID" value="QGT77839.1"/>
    <property type="molecule type" value="Genomic_DNA"/>
</dbReference>
<name>A0A6I6CUW6_9GAMM</name>
<gene>
    <name evidence="3" type="ORF">GM160_02425</name>
</gene>
<keyword evidence="4" id="KW-1185">Reference proteome</keyword>
<feature type="compositionally biased region" description="Basic and acidic residues" evidence="1">
    <location>
        <begin position="165"/>
        <end position="180"/>
    </location>
</feature>
<evidence type="ECO:0000313" key="4">
    <source>
        <dbReference type="Proteomes" id="UP000427716"/>
    </source>
</evidence>
<accession>A0A6I6CUW6</accession>
<proteinExistence type="predicted"/>
<dbReference type="Proteomes" id="UP000427716">
    <property type="component" value="Chromosome"/>
</dbReference>
<dbReference type="AlphaFoldDB" id="A0A6I6CUW6"/>
<evidence type="ECO:0000256" key="1">
    <source>
        <dbReference type="SAM" id="MobiDB-lite"/>
    </source>
</evidence>
<evidence type="ECO:0000256" key="2">
    <source>
        <dbReference type="SAM" id="SignalP"/>
    </source>
</evidence>
<organism evidence="3 4">
    <name type="scientific">Guyparkeria halophila</name>
    <dbReference type="NCBI Taxonomy" id="47960"/>
    <lineage>
        <taxon>Bacteria</taxon>
        <taxon>Pseudomonadati</taxon>
        <taxon>Pseudomonadota</taxon>
        <taxon>Gammaproteobacteria</taxon>
        <taxon>Chromatiales</taxon>
        <taxon>Thioalkalibacteraceae</taxon>
        <taxon>Guyparkeria</taxon>
    </lineage>
</organism>